<dbReference type="Pfam" id="PF05045">
    <property type="entry name" value="RgpF"/>
    <property type="match status" value="1"/>
</dbReference>
<feature type="region of interest" description="Disordered" evidence="2">
    <location>
        <begin position="466"/>
        <end position="488"/>
    </location>
</feature>
<accession>A0ABV6FYX1</accession>
<dbReference type="Pfam" id="PF08241">
    <property type="entry name" value="Methyltransf_11"/>
    <property type="match status" value="1"/>
</dbReference>
<organism evidence="4 5">
    <name type="scientific">Kushneria aurantia</name>
    <dbReference type="NCBI Taxonomy" id="504092"/>
    <lineage>
        <taxon>Bacteria</taxon>
        <taxon>Pseudomonadati</taxon>
        <taxon>Pseudomonadota</taxon>
        <taxon>Gammaproteobacteria</taxon>
        <taxon>Oceanospirillales</taxon>
        <taxon>Halomonadaceae</taxon>
        <taxon>Kushneria</taxon>
    </lineage>
</organism>
<evidence type="ECO:0000256" key="2">
    <source>
        <dbReference type="SAM" id="MobiDB-lite"/>
    </source>
</evidence>
<evidence type="ECO:0000313" key="5">
    <source>
        <dbReference type="Proteomes" id="UP001589814"/>
    </source>
</evidence>
<feature type="domain" description="Methyltransferase type 11" evidence="3">
    <location>
        <begin position="45"/>
        <end position="138"/>
    </location>
</feature>
<dbReference type="Proteomes" id="UP001589814">
    <property type="component" value="Unassembled WGS sequence"/>
</dbReference>
<proteinExistence type="predicted"/>
<feature type="coiled-coil region" evidence="1">
    <location>
        <begin position="246"/>
        <end position="336"/>
    </location>
</feature>
<dbReference type="InterPro" id="IPR007739">
    <property type="entry name" value="RgpF"/>
</dbReference>
<feature type="compositionally biased region" description="Polar residues" evidence="2">
    <location>
        <begin position="466"/>
        <end position="482"/>
    </location>
</feature>
<reference evidence="4 5" key="1">
    <citation type="submission" date="2024-09" db="EMBL/GenBank/DDBJ databases">
        <authorList>
            <person name="Sun Q."/>
            <person name="Mori K."/>
        </authorList>
    </citation>
    <scope>NUCLEOTIDE SEQUENCE [LARGE SCALE GENOMIC DNA]</scope>
    <source>
        <strain evidence="4 5">CCM 7415</strain>
    </source>
</reference>
<dbReference type="CDD" id="cd11579">
    <property type="entry name" value="Glyco_tran_WbsX"/>
    <property type="match status" value="1"/>
</dbReference>
<dbReference type="PANTHER" id="PTHR41244:SF1">
    <property type="entry name" value="GLYCOSYLTRANSFERASE"/>
    <property type="match status" value="1"/>
</dbReference>
<dbReference type="Gene3D" id="3.20.20.80">
    <property type="entry name" value="Glycosidases"/>
    <property type="match status" value="1"/>
</dbReference>
<dbReference type="CDD" id="cd02440">
    <property type="entry name" value="AdoMet_MTases"/>
    <property type="match status" value="1"/>
</dbReference>
<dbReference type="InterPro" id="IPR032719">
    <property type="entry name" value="WbsX"/>
</dbReference>
<sequence>MSDNKTDTLPTTGERFVPELSGDMAPEHLHRYLVACRHVAGRKVLDIASGEGYGSAMLAEQAAHVIGVDIDADSVAHALRHYQRDNLEFRQGDCADIPIPDASVDVVVSFETIEHHDQHREMMAEIRRVLRPHGLLVISSPDKREYSDRSGYRNPFHVHELYRDQFEALLGDHFAHYRVLGQRMIYGSALVVSSESTFSALENGALQALDRPVYLIALASDVELPPIDGTLLLHDIHDSSALHDARRRAREDLLGKESEIDQLYRQRSESEERIAGLESERDALCAQRRDLEAHIAGQQRELEDTLGEHRQQQATLEDERQRRMDAETRLASLCEENASLGEQIAHTQWLHQAYLLLHSHLYSPQWLLKRLLKQLLLWPRRRLQEQEDRRRIAASGLFDADWYRQHNVDIEQRGIDPLSHYLRHGGFEGRSASERFDSADWLRRYPHLIGDHYHPLLHYLDVQQAPNGQQQEPHELPSSSAVRSDDAERQPAINDRLFQQLFADASCTSNAFAELSEHHLRGDTRIRAIALYLPQFHPIEENSRWWGKGFTEWTNVTKAVPQFVGHEQPKLPAELGFYDLRLPAVQERQAELAHQHGIEAFCFHYYWFSGRKRLLETPVDNYVANRNIDFPFCICWANENWTRRWDGQENDVLMAQLHRPEDDLEFIEDLAPLLRDPRYLRVDGRAVLLVYRVDIIPDAPAMTDTWRRYCREQGIGELHLVAAQSFGIGDPRPYGFDAAMEFPPHALHVGQIEDQLDILNPDYAGRVFDYREVVSAQLARPAPDYTLYRGLFPGWDNEARKPGRGHVFHYASPNAYRRWLAGACRHADSLGGDSRLVFLNAWNEWAEGAYLEPDRRHGYASLQATQEVLAQFPQPHALPVALSELAPERRHDTAVILHLYYPELWDEIAPALSHLEAGFDLYISLPEQVEDETLARLRVEQPAAYLLPLPNRGRDVAPFIEIMRRLLPLGYKNVCKVHAKKSVHRGDGDIWREEMFDSLLGSTARVDAILDAFAQHPEVGLIGPAGHWLDYQSFWGIAEESPERLAALLMALGDIKGVPERLGFFAGSMFWCRPQAVAGLIEGLHWQDFEAELGQRDGALGHIVERALGRAVELAGYSATDTLHLDDPSGMPAPANVYRYAVNCPPAGEVPPRPADISRRGMQALRQLARKSTLARRLHREIRARLD</sequence>
<dbReference type="InterPro" id="IPR013216">
    <property type="entry name" value="Methyltransf_11"/>
</dbReference>
<gene>
    <name evidence="4" type="ORF">ACFFHW_01075</name>
</gene>
<dbReference type="Gene3D" id="3.40.50.150">
    <property type="entry name" value="Vaccinia Virus protein VP39"/>
    <property type="match status" value="1"/>
</dbReference>
<dbReference type="SUPFAM" id="SSF53335">
    <property type="entry name" value="S-adenosyl-L-methionine-dependent methyltransferases"/>
    <property type="match status" value="1"/>
</dbReference>
<dbReference type="Pfam" id="PF14307">
    <property type="entry name" value="Glyco_tran_WbsX"/>
    <property type="match status" value="1"/>
</dbReference>
<name>A0ABV6FYX1_9GAMM</name>
<comment type="caution">
    <text evidence="4">The sequence shown here is derived from an EMBL/GenBank/DDBJ whole genome shotgun (WGS) entry which is preliminary data.</text>
</comment>
<evidence type="ECO:0000313" key="4">
    <source>
        <dbReference type="EMBL" id="MFC0266596.1"/>
    </source>
</evidence>
<protein>
    <submittedName>
        <fullName evidence="4">Glycoside hydrolase family 99-like domain-containing protein</fullName>
    </submittedName>
</protein>
<keyword evidence="5" id="KW-1185">Reference proteome</keyword>
<dbReference type="PANTHER" id="PTHR41244">
    <property type="entry name" value="RHAMNAN SYNTHESIS F"/>
    <property type="match status" value="1"/>
</dbReference>
<keyword evidence="1" id="KW-0175">Coiled coil</keyword>
<evidence type="ECO:0000256" key="1">
    <source>
        <dbReference type="SAM" id="Coils"/>
    </source>
</evidence>
<dbReference type="RefSeq" id="WP_051090989.1">
    <property type="nucleotide sequence ID" value="NZ_JBHLVX010000005.1"/>
</dbReference>
<dbReference type="InterPro" id="IPR029063">
    <property type="entry name" value="SAM-dependent_MTases_sf"/>
</dbReference>
<evidence type="ECO:0000259" key="3">
    <source>
        <dbReference type="Pfam" id="PF08241"/>
    </source>
</evidence>
<dbReference type="EMBL" id="JBHLVX010000005">
    <property type="protein sequence ID" value="MFC0266596.1"/>
    <property type="molecule type" value="Genomic_DNA"/>
</dbReference>